<gene>
    <name evidence="1" type="ORF">LYB30171_01104</name>
</gene>
<evidence type="ECO:0000313" key="2">
    <source>
        <dbReference type="Proteomes" id="UP000680116"/>
    </source>
</evidence>
<name>A0ABM8UEP1_9GAMM</name>
<sequence>MDLPLKCRCGAVRGEMQPRRAYTRATCYCKDCRAYARFLGQPGVLDEAGGTDVVPTAPATVRLTAGLEHVACMSLSPKGTLRWYAACCRTPLGNTSRNTGLPYLGLVTACLDGTPQQLDAALGPAGRCVLNTGSATAPVRATPLAFAWGGLRILAGVLGARLRSERGSPFLDIDRQWLRAPEVVTREQRQALEQRDH</sequence>
<protein>
    <recommendedName>
        <fullName evidence="3">CENP-V/GFA domain-containing protein</fullName>
    </recommendedName>
</protein>
<dbReference type="Pfam" id="PF19648">
    <property type="entry name" value="DUF6151"/>
    <property type="match status" value="1"/>
</dbReference>
<dbReference type="Proteomes" id="UP000680116">
    <property type="component" value="Chromosome"/>
</dbReference>
<evidence type="ECO:0000313" key="1">
    <source>
        <dbReference type="EMBL" id="CAG4971997.1"/>
    </source>
</evidence>
<proteinExistence type="predicted"/>
<dbReference type="InterPro" id="IPR046149">
    <property type="entry name" value="DUF6151"/>
</dbReference>
<keyword evidence="2" id="KW-1185">Reference proteome</keyword>
<dbReference type="EMBL" id="OU015430">
    <property type="protein sequence ID" value="CAG4971997.1"/>
    <property type="molecule type" value="Genomic_DNA"/>
</dbReference>
<reference evidence="1 2" key="1">
    <citation type="submission" date="2021-04" db="EMBL/GenBank/DDBJ databases">
        <authorList>
            <person name="Rodrigo-Torres L."/>
            <person name="Arahal R. D."/>
            <person name="Lucena T."/>
        </authorList>
    </citation>
    <scope>NUCLEOTIDE SEQUENCE [LARGE SCALE GENOMIC DNA]</scope>
    <source>
        <strain evidence="1 2">CECT 30171</strain>
    </source>
</reference>
<accession>A0ABM8UEP1</accession>
<evidence type="ECO:0008006" key="3">
    <source>
        <dbReference type="Google" id="ProtNLM"/>
    </source>
</evidence>
<organism evidence="1 2">
    <name type="scientific">Novilysobacter luteus</name>
    <dbReference type="NCBI Taxonomy" id="2822368"/>
    <lineage>
        <taxon>Bacteria</taxon>
        <taxon>Pseudomonadati</taxon>
        <taxon>Pseudomonadota</taxon>
        <taxon>Gammaproteobacteria</taxon>
        <taxon>Lysobacterales</taxon>
        <taxon>Lysobacteraceae</taxon>
        <taxon>Novilysobacter</taxon>
    </lineage>
</organism>
<dbReference type="SUPFAM" id="SSF51316">
    <property type="entry name" value="Mss4-like"/>
    <property type="match status" value="1"/>
</dbReference>
<dbReference type="InterPro" id="IPR011057">
    <property type="entry name" value="Mss4-like_sf"/>
</dbReference>
<dbReference type="Gene3D" id="2.170.150.70">
    <property type="match status" value="1"/>
</dbReference>